<dbReference type="RefSeq" id="WP_025060418.1">
    <property type="nucleotide sequence ID" value="NZ_JAMC01000003.1"/>
</dbReference>
<evidence type="ECO:0000313" key="1">
    <source>
        <dbReference type="EMBL" id="KEJ89664.1"/>
    </source>
</evidence>
<name>A0A073IIT1_9RHOB</name>
<protein>
    <recommendedName>
        <fullName evidence="3">Short-chain dehydrogenase</fullName>
    </recommendedName>
</protein>
<dbReference type="EMBL" id="JAMC01000003">
    <property type="protein sequence ID" value="KEJ89664.1"/>
    <property type="molecule type" value="Genomic_DNA"/>
</dbReference>
<accession>A0A073IIT1</accession>
<sequence length="201" mass="20774">MLDSEAVKSKRATGVLQGQRILVLGACCGFGRSISRALGASGAQVVASDTNAKGLNTLKAVVPLPLKGEPKDALRRIGRAWGETRLDAVLNLMPLRHPEQIDLNLAVLQSLVQGFMPALSARDGQIISVVARPDQALEVASGAMAPALSSAQAAFADTLKRDGLSLNMVTVGEGAVKPAHTAVVGLLAKTLGPLTGAELRL</sequence>
<dbReference type="SUPFAM" id="SSF51735">
    <property type="entry name" value="NAD(P)-binding Rossmann-fold domains"/>
    <property type="match status" value="1"/>
</dbReference>
<evidence type="ECO:0000313" key="2">
    <source>
        <dbReference type="Proteomes" id="UP000027734"/>
    </source>
</evidence>
<gene>
    <name evidence="1" type="ORF">DSW25_11180</name>
</gene>
<dbReference type="OrthoDB" id="7722764at2"/>
<proteinExistence type="predicted"/>
<dbReference type="Proteomes" id="UP000027734">
    <property type="component" value="Unassembled WGS sequence"/>
</dbReference>
<dbReference type="AlphaFoldDB" id="A0A073IIT1"/>
<keyword evidence="2" id="KW-1185">Reference proteome</keyword>
<organism evidence="1 2">
    <name type="scientific">Sulfitobacter donghicola DSW-25 = KCTC 12864 = JCM 14565</name>
    <dbReference type="NCBI Taxonomy" id="1300350"/>
    <lineage>
        <taxon>Bacteria</taxon>
        <taxon>Pseudomonadati</taxon>
        <taxon>Pseudomonadota</taxon>
        <taxon>Alphaproteobacteria</taxon>
        <taxon>Rhodobacterales</taxon>
        <taxon>Roseobacteraceae</taxon>
        <taxon>Sulfitobacter</taxon>
    </lineage>
</organism>
<comment type="caution">
    <text evidence="1">The sequence shown here is derived from an EMBL/GenBank/DDBJ whole genome shotgun (WGS) entry which is preliminary data.</text>
</comment>
<dbReference type="eggNOG" id="ENOG5030Z88">
    <property type="taxonomic scope" value="Bacteria"/>
</dbReference>
<dbReference type="Gene3D" id="3.40.50.720">
    <property type="entry name" value="NAD(P)-binding Rossmann-like Domain"/>
    <property type="match status" value="1"/>
</dbReference>
<reference evidence="1 2" key="1">
    <citation type="submission" date="2014-01" db="EMBL/GenBank/DDBJ databases">
        <title>Sulfitobacter donghicola JCM 14565 Genome Sequencing.</title>
        <authorList>
            <person name="Lai Q."/>
            <person name="Hong Z."/>
        </authorList>
    </citation>
    <scope>NUCLEOTIDE SEQUENCE [LARGE SCALE GENOMIC DNA]</scope>
    <source>
        <strain evidence="1 2">JCM 14565</strain>
    </source>
</reference>
<dbReference type="STRING" id="1300350.Z948_3123"/>
<evidence type="ECO:0008006" key="3">
    <source>
        <dbReference type="Google" id="ProtNLM"/>
    </source>
</evidence>
<dbReference type="InterPro" id="IPR036291">
    <property type="entry name" value="NAD(P)-bd_dom_sf"/>
</dbReference>